<evidence type="ECO:0000256" key="11">
    <source>
        <dbReference type="ARBA" id="ARBA00022840"/>
    </source>
</evidence>
<evidence type="ECO:0000256" key="1">
    <source>
        <dbReference type="ARBA" id="ARBA00001946"/>
    </source>
</evidence>
<comment type="subcellular location">
    <subcellularLocation>
        <location evidence="2 15">Cytoplasm</location>
    </subcellularLocation>
</comment>
<keyword evidence="9 15" id="KW-0547">Nucleotide-binding</keyword>
<comment type="function">
    <text evidence="15">Catalyzes the phosphorylation of D-fructose 6-phosphate to fructose 1,6-bisphosphate by ATP, the first committing step of glycolysis.</text>
</comment>
<dbReference type="PRINTS" id="PR00476">
    <property type="entry name" value="PHFRCTKINASE"/>
</dbReference>
<organism evidence="17 18">
    <name type="scientific">Jonquetella anthropi DSM 22815</name>
    <dbReference type="NCBI Taxonomy" id="885272"/>
    <lineage>
        <taxon>Bacteria</taxon>
        <taxon>Thermotogati</taxon>
        <taxon>Synergistota</taxon>
        <taxon>Synergistia</taxon>
        <taxon>Synergistales</taxon>
        <taxon>Dethiosulfovibrionaceae</taxon>
        <taxon>Jonquetella</taxon>
    </lineage>
</organism>
<dbReference type="FunFam" id="3.40.50.460:FF:000002">
    <property type="entry name" value="ATP-dependent 6-phosphofructokinase"/>
    <property type="match status" value="1"/>
</dbReference>
<dbReference type="InterPro" id="IPR022953">
    <property type="entry name" value="ATP_PFK"/>
</dbReference>
<evidence type="ECO:0000256" key="6">
    <source>
        <dbReference type="ARBA" id="ARBA00022533"/>
    </source>
</evidence>
<evidence type="ECO:0000256" key="13">
    <source>
        <dbReference type="ARBA" id="ARBA00023152"/>
    </source>
</evidence>
<dbReference type="Gene3D" id="3.40.50.450">
    <property type="match status" value="1"/>
</dbReference>
<dbReference type="GO" id="GO:0061621">
    <property type="term" value="P:canonical glycolysis"/>
    <property type="evidence" value="ECO:0007669"/>
    <property type="project" value="TreeGrafter"/>
</dbReference>
<evidence type="ECO:0000256" key="9">
    <source>
        <dbReference type="ARBA" id="ARBA00022741"/>
    </source>
</evidence>
<evidence type="ECO:0000256" key="8">
    <source>
        <dbReference type="ARBA" id="ARBA00022723"/>
    </source>
</evidence>
<evidence type="ECO:0000256" key="7">
    <source>
        <dbReference type="ARBA" id="ARBA00022679"/>
    </source>
</evidence>
<dbReference type="NCBIfam" id="NF002872">
    <property type="entry name" value="PRK03202.1"/>
    <property type="match status" value="1"/>
</dbReference>
<accession>H0UKI3</accession>
<evidence type="ECO:0000256" key="15">
    <source>
        <dbReference type="HAMAP-Rule" id="MF_00339"/>
    </source>
</evidence>
<feature type="binding site" description="in other chain" evidence="15">
    <location>
        <begin position="249"/>
        <end position="252"/>
    </location>
    <ligand>
        <name>substrate</name>
        <note>ligand shared between dimeric partners</note>
    </ligand>
</feature>
<dbReference type="GO" id="GO:0042802">
    <property type="term" value="F:identical protein binding"/>
    <property type="evidence" value="ECO:0007669"/>
    <property type="project" value="TreeGrafter"/>
</dbReference>
<feature type="active site" description="Proton acceptor" evidence="15">
    <location>
        <position position="127"/>
    </location>
</feature>
<evidence type="ECO:0000256" key="10">
    <source>
        <dbReference type="ARBA" id="ARBA00022777"/>
    </source>
</evidence>
<evidence type="ECO:0000256" key="14">
    <source>
        <dbReference type="ARBA" id="ARBA00048070"/>
    </source>
</evidence>
<proteinExistence type="inferred from homology"/>
<dbReference type="GO" id="GO:0003872">
    <property type="term" value="F:6-phosphofructokinase activity"/>
    <property type="evidence" value="ECO:0007669"/>
    <property type="project" value="UniProtKB-UniRule"/>
</dbReference>
<keyword evidence="18" id="KW-1185">Reference proteome</keyword>
<feature type="binding site" description="in other chain" evidence="15">
    <location>
        <position position="222"/>
    </location>
    <ligand>
        <name>substrate</name>
        <note>ligand shared between dimeric partners</note>
    </ligand>
</feature>
<dbReference type="GO" id="GO:0005524">
    <property type="term" value="F:ATP binding"/>
    <property type="evidence" value="ECO:0007669"/>
    <property type="project" value="UniProtKB-UniRule"/>
</dbReference>
<evidence type="ECO:0000256" key="4">
    <source>
        <dbReference type="ARBA" id="ARBA00011881"/>
    </source>
</evidence>
<protein>
    <recommendedName>
        <fullName evidence="15">ATP-dependent 6-phosphofructokinase</fullName>
        <shortName evidence="15">ATP-PFK</shortName>
        <shortName evidence="15">Phosphofructokinase</shortName>
        <ecNumber evidence="15">2.7.1.11</ecNumber>
    </recommendedName>
    <alternativeName>
        <fullName evidence="15">Phosphohexokinase</fullName>
    </alternativeName>
</protein>
<dbReference type="PIRSF" id="PIRSF000532">
    <property type="entry name" value="ATP_PFK_prok"/>
    <property type="match status" value="1"/>
</dbReference>
<dbReference type="NCBIfam" id="TIGR02482">
    <property type="entry name" value="PFKA_ATP"/>
    <property type="match status" value="1"/>
</dbReference>
<comment type="cofactor">
    <cofactor evidence="1 15">
        <name>Mg(2+)</name>
        <dbReference type="ChEBI" id="CHEBI:18420"/>
    </cofactor>
</comment>
<feature type="binding site" evidence="15">
    <location>
        <position position="11"/>
    </location>
    <ligand>
        <name>ATP</name>
        <dbReference type="ChEBI" id="CHEBI:30616"/>
    </ligand>
</feature>
<dbReference type="FunFam" id="3.40.50.450:FF:000001">
    <property type="entry name" value="ATP-dependent 6-phosphofructokinase"/>
    <property type="match status" value="1"/>
</dbReference>
<gene>
    <name evidence="15" type="primary">pfkA</name>
    <name evidence="17" type="ORF">JonanDRAFT_0814</name>
</gene>
<dbReference type="HOGENOM" id="CLU_020655_0_1_0"/>
<keyword evidence="10 15" id="KW-0418">Kinase</keyword>
<dbReference type="HAMAP" id="MF_00339">
    <property type="entry name" value="Phosphofructokinase_I_B1"/>
    <property type="match status" value="1"/>
</dbReference>
<evidence type="ECO:0000256" key="2">
    <source>
        <dbReference type="ARBA" id="ARBA00004496"/>
    </source>
</evidence>
<dbReference type="GO" id="GO:0006002">
    <property type="term" value="P:fructose 6-phosphate metabolic process"/>
    <property type="evidence" value="ECO:0007669"/>
    <property type="project" value="UniProtKB-UniRule"/>
</dbReference>
<feature type="binding site" description="in other chain" evidence="15">
    <location>
        <position position="154"/>
    </location>
    <ligand>
        <name>ADP</name>
        <dbReference type="ChEBI" id="CHEBI:456216"/>
        <note>allosteric activator; ligand shared between dimeric partners</note>
    </ligand>
</feature>
<dbReference type="GO" id="GO:0070095">
    <property type="term" value="F:fructose-6-phosphate binding"/>
    <property type="evidence" value="ECO:0007669"/>
    <property type="project" value="TreeGrafter"/>
</dbReference>
<keyword evidence="12 15" id="KW-0460">Magnesium</keyword>
<dbReference type="RefSeq" id="WP_008522880.1">
    <property type="nucleotide sequence ID" value="NZ_CM001376.1"/>
</dbReference>
<dbReference type="GO" id="GO:0046872">
    <property type="term" value="F:metal ion binding"/>
    <property type="evidence" value="ECO:0007669"/>
    <property type="project" value="UniProtKB-KW"/>
</dbReference>
<keyword evidence="5 15" id="KW-0963">Cytoplasm</keyword>
<keyword evidence="11 15" id="KW-0067">ATP-binding</keyword>
<comment type="activity regulation">
    <text evidence="15">Allosterically activated by ADP and other diphosphonucleosides, and allosterically inhibited by phosphoenolpyruvate.</text>
</comment>
<feature type="binding site" description="in other chain" evidence="15">
    <location>
        <begin position="185"/>
        <end position="187"/>
    </location>
    <ligand>
        <name>ADP</name>
        <dbReference type="ChEBI" id="CHEBI:456216"/>
        <note>allosteric activator; ligand shared between dimeric partners</note>
    </ligand>
</feature>
<dbReference type="PANTHER" id="PTHR13697">
    <property type="entry name" value="PHOSPHOFRUCTOKINASE"/>
    <property type="match status" value="1"/>
</dbReference>
<dbReference type="EMBL" id="CM001376">
    <property type="protein sequence ID" value="EHM13192.1"/>
    <property type="molecule type" value="Genomic_DNA"/>
</dbReference>
<dbReference type="SUPFAM" id="SSF53784">
    <property type="entry name" value="Phosphofructokinase"/>
    <property type="match status" value="1"/>
</dbReference>
<dbReference type="Gene3D" id="3.40.50.460">
    <property type="entry name" value="Phosphofructokinase domain"/>
    <property type="match status" value="1"/>
</dbReference>
<keyword evidence="7 15" id="KW-0808">Transferase</keyword>
<comment type="pathway">
    <text evidence="3 15">Carbohydrate degradation; glycolysis; D-glyceraldehyde 3-phosphate and glycerone phosphate from D-glucose: step 3/4.</text>
</comment>
<dbReference type="GO" id="GO:0016208">
    <property type="term" value="F:AMP binding"/>
    <property type="evidence" value="ECO:0007669"/>
    <property type="project" value="TreeGrafter"/>
</dbReference>
<name>H0UKI3_9BACT</name>
<comment type="catalytic activity">
    <reaction evidence="14 15">
        <text>beta-D-fructose 6-phosphate + ATP = beta-D-fructose 1,6-bisphosphate + ADP + H(+)</text>
        <dbReference type="Rhea" id="RHEA:16109"/>
        <dbReference type="ChEBI" id="CHEBI:15378"/>
        <dbReference type="ChEBI" id="CHEBI:30616"/>
        <dbReference type="ChEBI" id="CHEBI:32966"/>
        <dbReference type="ChEBI" id="CHEBI:57634"/>
        <dbReference type="ChEBI" id="CHEBI:456216"/>
        <dbReference type="EC" id="2.7.1.11"/>
    </reaction>
</comment>
<sequence length="319" mass="34098">MKRIGLLTSGGDAPGMNAAIRSVVRNAVWHGLDVMGFEQGYEGLMDGKCVPLDARSVGAIIHRGGTILRTARSERFKTEEGRTRALHQLTACGVDGLVVIGGDGSFRGAWELHKLGVPVVGIPATIDNDVAHCDMTIGCDTALNTALEAMRRLRDTASSHDRLFIIEVMGRNCGYIALHTALSGGAECVLVPERPFDIQKLCDGLRRSRASGKSYSLVVVAEGAISGHDLKLRLAECGGYDARVTVLGYIQRGGSPSAYDAALATRLGAFAVDRLLAGSSGVMASLECGVPREVPLPQTWEDRRGLKEELMELVERLSI</sequence>
<evidence type="ECO:0000256" key="3">
    <source>
        <dbReference type="ARBA" id="ARBA00004679"/>
    </source>
</evidence>
<feature type="binding site" evidence="15">
    <location>
        <position position="243"/>
    </location>
    <ligand>
        <name>substrate</name>
        <note>ligand shared between dimeric partners</note>
    </ligand>
</feature>
<dbReference type="AlphaFoldDB" id="H0UKI3"/>
<feature type="binding site" description="in other chain" evidence="15">
    <location>
        <begin position="213"/>
        <end position="215"/>
    </location>
    <ligand>
        <name>ADP</name>
        <dbReference type="ChEBI" id="CHEBI:456216"/>
        <note>allosteric activator; ligand shared between dimeric partners</note>
    </ligand>
</feature>
<dbReference type="EC" id="2.7.1.11" evidence="15"/>
<evidence type="ECO:0000313" key="17">
    <source>
        <dbReference type="EMBL" id="EHM13192.1"/>
    </source>
</evidence>
<feature type="binding site" evidence="15">
    <location>
        <position position="162"/>
    </location>
    <ligand>
        <name>substrate</name>
        <note>ligand shared between dimeric partners</note>
    </ligand>
</feature>
<feature type="binding site" description="in other chain" evidence="15">
    <location>
        <begin position="169"/>
        <end position="171"/>
    </location>
    <ligand>
        <name>substrate</name>
        <note>ligand shared between dimeric partners</note>
    </ligand>
</feature>
<dbReference type="InterPro" id="IPR035966">
    <property type="entry name" value="PKF_sf"/>
</dbReference>
<comment type="caution">
    <text evidence="15">Lacks conserved residue(s) required for the propagation of feature annotation.</text>
</comment>
<keyword evidence="6 15" id="KW-0021">Allosteric enzyme</keyword>
<feature type="binding site" evidence="15">
    <location>
        <begin position="21"/>
        <end position="25"/>
    </location>
    <ligand>
        <name>ADP</name>
        <dbReference type="ChEBI" id="CHEBI:456216"/>
        <note>allosteric activator; ligand shared between dimeric partners</note>
    </ligand>
</feature>
<feature type="binding site" evidence="15">
    <location>
        <begin position="72"/>
        <end position="73"/>
    </location>
    <ligand>
        <name>ATP</name>
        <dbReference type="ChEBI" id="CHEBI:30616"/>
    </ligand>
</feature>
<dbReference type="STRING" id="885272.JonanDRAFT_0814"/>
<feature type="binding site" evidence="15">
    <location>
        <position position="103"/>
    </location>
    <ligand>
        <name>Mg(2+)</name>
        <dbReference type="ChEBI" id="CHEBI:18420"/>
        <note>catalytic</note>
    </ligand>
</feature>
<dbReference type="GO" id="GO:0048029">
    <property type="term" value="F:monosaccharide binding"/>
    <property type="evidence" value="ECO:0007669"/>
    <property type="project" value="TreeGrafter"/>
</dbReference>
<evidence type="ECO:0000313" key="18">
    <source>
        <dbReference type="Proteomes" id="UP000003806"/>
    </source>
</evidence>
<comment type="similarity">
    <text evidence="15">Belongs to the phosphofructokinase type A (PFKA) family. ATP-dependent PFK group I subfamily. Prokaryotic clade 'B1' sub-subfamily.</text>
</comment>
<keyword evidence="8 15" id="KW-0479">Metal-binding</keyword>
<dbReference type="Pfam" id="PF00365">
    <property type="entry name" value="PFK"/>
    <property type="match status" value="1"/>
</dbReference>
<dbReference type="UniPathway" id="UPA00109">
    <property type="reaction ID" value="UER00182"/>
</dbReference>
<dbReference type="GO" id="GO:0030388">
    <property type="term" value="P:fructose 1,6-bisphosphate metabolic process"/>
    <property type="evidence" value="ECO:0007669"/>
    <property type="project" value="TreeGrafter"/>
</dbReference>
<dbReference type="InterPro" id="IPR012828">
    <property type="entry name" value="PFKA_ATP_prok"/>
</dbReference>
<keyword evidence="13 15" id="KW-0324">Glycolysis</keyword>
<evidence type="ECO:0000256" key="5">
    <source>
        <dbReference type="ARBA" id="ARBA00022490"/>
    </source>
</evidence>
<dbReference type="PANTHER" id="PTHR13697:SF4">
    <property type="entry name" value="ATP-DEPENDENT 6-PHOSPHOFRUCTOKINASE"/>
    <property type="match status" value="1"/>
</dbReference>
<reference evidence="17 18" key="1">
    <citation type="submission" date="2011-11" db="EMBL/GenBank/DDBJ databases">
        <title>The Noncontiguous Finished genome of Jonquetella anthropi DSM 22815.</title>
        <authorList>
            <consortium name="US DOE Joint Genome Institute (JGI-PGF)"/>
            <person name="Lucas S."/>
            <person name="Copeland A."/>
            <person name="Lapidus A."/>
            <person name="Glavina del Rio T."/>
            <person name="Dalin E."/>
            <person name="Tice H."/>
            <person name="Bruce D."/>
            <person name="Goodwin L."/>
            <person name="Pitluck S."/>
            <person name="Peters L."/>
            <person name="Mikhailova N."/>
            <person name="Held B."/>
            <person name="Kyrpides N."/>
            <person name="Mavromatis K."/>
            <person name="Ivanova N."/>
            <person name="Markowitz V."/>
            <person name="Cheng J.-F."/>
            <person name="Hugenholtz P."/>
            <person name="Woyke T."/>
            <person name="Wu D."/>
            <person name="Gronow S."/>
            <person name="Wellnitz S."/>
            <person name="Brambilla E."/>
            <person name="Klenk H.-P."/>
            <person name="Eisen J.A."/>
        </authorList>
    </citation>
    <scope>NUCLEOTIDE SEQUENCE [LARGE SCALE GENOMIC DNA]</scope>
    <source>
        <strain evidence="17 18">DSM 22815</strain>
    </source>
</reference>
<dbReference type="InterPro" id="IPR012003">
    <property type="entry name" value="ATP_PFK_prok-type"/>
</dbReference>
<feature type="domain" description="Phosphofructokinase" evidence="16">
    <location>
        <begin position="3"/>
        <end position="273"/>
    </location>
</feature>
<evidence type="ECO:0000256" key="12">
    <source>
        <dbReference type="ARBA" id="ARBA00022842"/>
    </source>
</evidence>
<comment type="subunit">
    <text evidence="4 15">Homotetramer.</text>
</comment>
<dbReference type="InterPro" id="IPR000023">
    <property type="entry name" value="Phosphofructokinase_dom"/>
</dbReference>
<dbReference type="GO" id="GO:0005945">
    <property type="term" value="C:6-phosphofructokinase complex"/>
    <property type="evidence" value="ECO:0007669"/>
    <property type="project" value="TreeGrafter"/>
</dbReference>
<feature type="binding site" evidence="15">
    <location>
        <begin position="102"/>
        <end position="105"/>
    </location>
    <ligand>
        <name>ATP</name>
        <dbReference type="ChEBI" id="CHEBI:30616"/>
    </ligand>
</feature>
<feature type="binding site" description="in other chain" evidence="15">
    <location>
        <begin position="125"/>
        <end position="127"/>
    </location>
    <ligand>
        <name>substrate</name>
        <note>ligand shared between dimeric partners</note>
    </ligand>
</feature>
<dbReference type="Proteomes" id="UP000003806">
    <property type="component" value="Chromosome"/>
</dbReference>
<evidence type="ECO:0000259" key="16">
    <source>
        <dbReference type="Pfam" id="PF00365"/>
    </source>
</evidence>
<dbReference type="eggNOG" id="COG0205">
    <property type="taxonomic scope" value="Bacteria"/>
</dbReference>
<dbReference type="OrthoDB" id="9802503at2"/>